<organism evidence="2 3">
    <name type="scientific">Actinidia rufa</name>
    <dbReference type="NCBI Taxonomy" id="165716"/>
    <lineage>
        <taxon>Eukaryota</taxon>
        <taxon>Viridiplantae</taxon>
        <taxon>Streptophyta</taxon>
        <taxon>Embryophyta</taxon>
        <taxon>Tracheophyta</taxon>
        <taxon>Spermatophyta</taxon>
        <taxon>Magnoliopsida</taxon>
        <taxon>eudicotyledons</taxon>
        <taxon>Gunneridae</taxon>
        <taxon>Pentapetalae</taxon>
        <taxon>asterids</taxon>
        <taxon>Ericales</taxon>
        <taxon>Actinidiaceae</taxon>
        <taxon>Actinidia</taxon>
    </lineage>
</organism>
<dbReference type="AlphaFoldDB" id="A0A7J0GTY5"/>
<protein>
    <submittedName>
        <fullName evidence="2">Uncharacterized protein</fullName>
    </submittedName>
</protein>
<evidence type="ECO:0000256" key="1">
    <source>
        <dbReference type="SAM" id="MobiDB-lite"/>
    </source>
</evidence>
<evidence type="ECO:0000313" key="2">
    <source>
        <dbReference type="EMBL" id="GFZ14307.1"/>
    </source>
</evidence>
<feature type="compositionally biased region" description="Basic residues" evidence="1">
    <location>
        <begin position="16"/>
        <end position="30"/>
    </location>
</feature>
<dbReference type="OrthoDB" id="10541689at2759"/>
<feature type="compositionally biased region" description="Basic and acidic residues" evidence="1">
    <location>
        <begin position="82"/>
        <end position="93"/>
    </location>
</feature>
<proteinExistence type="predicted"/>
<sequence length="105" mass="11474">MSKEEDVDERQYLYVRKYHKMVKQSPRKSRSTSAGGGGSHIAPPPDGISNGRASTAAARGRSNSKPASMSQLNNNSILVETITRHLQDLKNENPSDSDCFNPATK</sequence>
<name>A0A7J0GTY5_9ERIC</name>
<feature type="compositionally biased region" description="Low complexity" evidence="1">
    <location>
        <begin position="49"/>
        <end position="64"/>
    </location>
</feature>
<feature type="region of interest" description="Disordered" evidence="1">
    <location>
        <begin position="1"/>
        <end position="105"/>
    </location>
</feature>
<gene>
    <name evidence="2" type="ORF">Acr_24g0004970</name>
</gene>
<dbReference type="EMBL" id="BJWL01000024">
    <property type="protein sequence ID" value="GFZ14307.1"/>
    <property type="molecule type" value="Genomic_DNA"/>
</dbReference>
<reference evidence="2 3" key="1">
    <citation type="submission" date="2019-07" db="EMBL/GenBank/DDBJ databases">
        <title>De Novo Assembly of kiwifruit Actinidia rufa.</title>
        <authorList>
            <person name="Sugita-Konishi S."/>
            <person name="Sato K."/>
            <person name="Mori E."/>
            <person name="Abe Y."/>
            <person name="Kisaki G."/>
            <person name="Hamano K."/>
            <person name="Suezawa K."/>
            <person name="Otani M."/>
            <person name="Fukuda T."/>
            <person name="Manabe T."/>
            <person name="Gomi K."/>
            <person name="Tabuchi M."/>
            <person name="Akimitsu K."/>
            <person name="Kataoka I."/>
        </authorList>
    </citation>
    <scope>NUCLEOTIDE SEQUENCE [LARGE SCALE GENOMIC DNA]</scope>
    <source>
        <strain evidence="3">cv. Fuchu</strain>
    </source>
</reference>
<feature type="compositionally biased region" description="Polar residues" evidence="1">
    <location>
        <begin position="65"/>
        <end position="78"/>
    </location>
</feature>
<comment type="caution">
    <text evidence="2">The sequence shown here is derived from an EMBL/GenBank/DDBJ whole genome shotgun (WGS) entry which is preliminary data.</text>
</comment>
<accession>A0A7J0GTY5</accession>
<feature type="compositionally biased region" description="Polar residues" evidence="1">
    <location>
        <begin position="94"/>
        <end position="105"/>
    </location>
</feature>
<dbReference type="Proteomes" id="UP000585474">
    <property type="component" value="Unassembled WGS sequence"/>
</dbReference>
<evidence type="ECO:0000313" key="3">
    <source>
        <dbReference type="Proteomes" id="UP000585474"/>
    </source>
</evidence>
<keyword evidence="3" id="KW-1185">Reference proteome</keyword>